<protein>
    <submittedName>
        <fullName evidence="2">EDD domain protein, DegV family</fullName>
    </submittedName>
</protein>
<dbReference type="SUPFAM" id="SSF82549">
    <property type="entry name" value="DAK1/DegV-like"/>
    <property type="match status" value="1"/>
</dbReference>
<dbReference type="InterPro" id="IPR003797">
    <property type="entry name" value="DegV"/>
</dbReference>
<dbReference type="Pfam" id="PF02645">
    <property type="entry name" value="DegV"/>
    <property type="match status" value="1"/>
</dbReference>
<dbReference type="EMBL" id="FLUN01000001">
    <property type="protein sequence ID" value="SBW09965.1"/>
    <property type="molecule type" value="Genomic_DNA"/>
</dbReference>
<proteinExistence type="predicted"/>
<dbReference type="AlphaFoldDB" id="A0A212KEL1"/>
<dbReference type="GO" id="GO:0008289">
    <property type="term" value="F:lipid binding"/>
    <property type="evidence" value="ECO:0007669"/>
    <property type="project" value="UniProtKB-KW"/>
</dbReference>
<dbReference type="InterPro" id="IPR043168">
    <property type="entry name" value="DegV_C"/>
</dbReference>
<dbReference type="PANTHER" id="PTHR33434:SF2">
    <property type="entry name" value="FATTY ACID-BINDING PROTEIN TM_1468"/>
    <property type="match status" value="1"/>
</dbReference>
<keyword evidence="1" id="KW-0446">Lipid-binding</keyword>
<dbReference type="Gene3D" id="3.30.1180.10">
    <property type="match status" value="1"/>
</dbReference>
<dbReference type="PROSITE" id="PS51482">
    <property type="entry name" value="DEGV"/>
    <property type="match status" value="1"/>
</dbReference>
<name>A0A212KEL1_9FIRM</name>
<reference evidence="2" key="1">
    <citation type="submission" date="2016-04" db="EMBL/GenBank/DDBJ databases">
        <authorList>
            <person name="Evans L.H."/>
            <person name="Alamgir A."/>
            <person name="Owens N."/>
            <person name="Weber N.D."/>
            <person name="Virtaneva K."/>
            <person name="Barbian K."/>
            <person name="Babar A."/>
            <person name="Rosenke K."/>
        </authorList>
    </citation>
    <scope>NUCLEOTIDE SEQUENCE</scope>
    <source>
        <strain evidence="2">86</strain>
    </source>
</reference>
<dbReference type="Gene3D" id="3.40.50.10170">
    <property type="match status" value="1"/>
</dbReference>
<dbReference type="InterPro" id="IPR050270">
    <property type="entry name" value="DegV_domain_contain"/>
</dbReference>
<evidence type="ECO:0000313" key="2">
    <source>
        <dbReference type="EMBL" id="SBW09965.1"/>
    </source>
</evidence>
<accession>A0A212KEL1</accession>
<gene>
    <name evidence="2" type="ORF">KL86CLO1_12787</name>
</gene>
<evidence type="ECO:0000256" key="1">
    <source>
        <dbReference type="ARBA" id="ARBA00023121"/>
    </source>
</evidence>
<organism evidence="2">
    <name type="scientific">uncultured Eubacteriales bacterium</name>
    <dbReference type="NCBI Taxonomy" id="172733"/>
    <lineage>
        <taxon>Bacteria</taxon>
        <taxon>Bacillati</taxon>
        <taxon>Bacillota</taxon>
        <taxon>Clostridia</taxon>
        <taxon>Eubacteriales</taxon>
        <taxon>environmental samples</taxon>
    </lineage>
</organism>
<dbReference type="NCBIfam" id="TIGR00762">
    <property type="entry name" value="DegV"/>
    <property type="match status" value="1"/>
</dbReference>
<dbReference type="PANTHER" id="PTHR33434">
    <property type="entry name" value="DEGV DOMAIN-CONTAINING PROTEIN DR_1986-RELATED"/>
    <property type="match status" value="1"/>
</dbReference>
<sequence>MNIKITTDSTCDLSPQLIAEYGISIVPLSIIKGDGSYLDGVTITPADIFAHMAAGGELCKTAAPSLHAYSELFDALSKEYDAVVHISLGANFSSSYQNACIAAQEISNVCVVDSQNLSTGQGLLVLTACDLAASCQNIAAMVAELRAAAERVEASFLLDRLDYMHKGGRCSSVAALGANLLKLKPCIEVSHGVMQVGKKYRGDFARCVRAYISARLEGRADVDRGRVFITHTPVPDSVRTVARDAVQAFGNFARIYDTDAGCTVSCHCGPGTLGVLYIRRPA</sequence>